<keyword evidence="5" id="KW-0411">Iron-sulfur</keyword>
<evidence type="ECO:0000256" key="5">
    <source>
        <dbReference type="ARBA" id="ARBA00023014"/>
    </source>
</evidence>
<dbReference type="Gene3D" id="3.50.50.60">
    <property type="entry name" value="FAD/NAD(P)-binding domain"/>
    <property type="match status" value="1"/>
</dbReference>
<sequence>MLGKRKLFLFLSFILLLAALMGWRLWPGRVAAFERARYYLTIWRAWAGQVVAQQAPDPATFPPAPPPVAGASYDVLVVGGQPEGVAAAISAARQGAKVLLVERRDGLGGLFTYGWLNFIDMNYGPKHELLTRGTFLDFYRQVGGSIFDVAEAKKVFLDMVERYPNLALSLNTAFKAPILEGNKLVGIRAVKDGQEMAFYAGRIIDATQDADVAAAAGVPYTVGAEDMGEKDRRQAVTLVFHLGGIDWAALEQAVKGGRIKDAKISDRAAWGFASIGAAYQPSTSRLRLRGLNIGRQNDGTILINALQIFGVDGLSEAAKTEAMELARKELPAITDFLRSRLPGFAGARLLGAAPELYVRETRHIKALYQLDLNDVLFNRYFPDAIALGSYPVDVQATSPQDTGYVYGRPEVYSIPFRSLVPQGVDNLLVVGRSAGYTHLAAGSARVVPIGMATGDAAGVAAAYSLQVNKNFRELAASSRDIKAIQDLLVKAGAYLKDYHIKNPLSDHWAFVGLQFVNRWGLIVAGYNNDWKLDDPVNQASFYYMTANALKRAAGRGDLVAARAAALEPYLERKPLTRGAAAFLLLTYLGEDTAALDPAAAVARAGAKGLLPLDKTGSDPQGIVTGAEAYYATEKLCALVAMENRREDK</sequence>
<dbReference type="SUPFAM" id="SSF51905">
    <property type="entry name" value="FAD/NAD(P)-binding domain"/>
    <property type="match status" value="1"/>
</dbReference>
<name>A0A9X7J3C3_9FIRM</name>
<dbReference type="GO" id="GO:0046872">
    <property type="term" value="F:metal ion binding"/>
    <property type="evidence" value="ECO:0007669"/>
    <property type="project" value="UniProtKB-KW"/>
</dbReference>
<keyword evidence="4" id="KW-0408">Iron</keyword>
<dbReference type="PANTHER" id="PTHR43498:SF1">
    <property type="entry name" value="COB--COM HETERODISULFIDE REDUCTASE IRON-SULFUR SUBUNIT A"/>
    <property type="match status" value="1"/>
</dbReference>
<dbReference type="AlphaFoldDB" id="A0A9X7J3C3"/>
<dbReference type="Proteomes" id="UP000239430">
    <property type="component" value="Unassembled WGS sequence"/>
</dbReference>
<keyword evidence="7" id="KW-1185">Reference proteome</keyword>
<accession>A0A9X7J3C3</accession>
<dbReference type="InterPro" id="IPR036188">
    <property type="entry name" value="FAD/NAD-bd_sf"/>
</dbReference>
<keyword evidence="3" id="KW-0560">Oxidoreductase</keyword>
<evidence type="ECO:0000313" key="6">
    <source>
        <dbReference type="EMBL" id="PRR73472.1"/>
    </source>
</evidence>
<evidence type="ECO:0000256" key="2">
    <source>
        <dbReference type="ARBA" id="ARBA00022723"/>
    </source>
</evidence>
<dbReference type="GO" id="GO:0051539">
    <property type="term" value="F:4 iron, 4 sulfur cluster binding"/>
    <property type="evidence" value="ECO:0007669"/>
    <property type="project" value="UniProtKB-KW"/>
</dbReference>
<comment type="caution">
    <text evidence="6">The sequence shown here is derived from an EMBL/GenBank/DDBJ whole genome shotgun (WGS) entry which is preliminary data.</text>
</comment>
<organism evidence="6 7">
    <name type="scientific">Neomoorella stamsii</name>
    <dbReference type="NCBI Taxonomy" id="1266720"/>
    <lineage>
        <taxon>Bacteria</taxon>
        <taxon>Bacillati</taxon>
        <taxon>Bacillota</taxon>
        <taxon>Clostridia</taxon>
        <taxon>Neomoorellales</taxon>
        <taxon>Neomoorellaceae</taxon>
        <taxon>Neomoorella</taxon>
    </lineage>
</organism>
<dbReference type="PANTHER" id="PTHR43498">
    <property type="entry name" value="FERREDOXIN:COB-COM HETERODISULFIDE REDUCTASE SUBUNIT A"/>
    <property type="match status" value="1"/>
</dbReference>
<evidence type="ECO:0000313" key="7">
    <source>
        <dbReference type="Proteomes" id="UP000239430"/>
    </source>
</evidence>
<gene>
    <name evidence="6" type="ORF">MOST_13200</name>
</gene>
<dbReference type="EMBL" id="PVXL01000040">
    <property type="protein sequence ID" value="PRR73472.1"/>
    <property type="molecule type" value="Genomic_DNA"/>
</dbReference>
<reference evidence="6 7" key="1">
    <citation type="submission" date="2018-03" db="EMBL/GenBank/DDBJ databases">
        <title>Genome sequence of Moorella stamsii DSM 26217.</title>
        <authorList>
            <person name="Poehlein A."/>
            <person name="Daniel R."/>
        </authorList>
    </citation>
    <scope>NUCLEOTIDE SEQUENCE [LARGE SCALE GENOMIC DNA]</scope>
    <source>
        <strain evidence="7">DSM 26217</strain>
    </source>
</reference>
<keyword evidence="2" id="KW-0479">Metal-binding</keyword>
<dbReference type="InterPro" id="IPR039650">
    <property type="entry name" value="HdrA-like"/>
</dbReference>
<dbReference type="GO" id="GO:0016491">
    <property type="term" value="F:oxidoreductase activity"/>
    <property type="evidence" value="ECO:0007669"/>
    <property type="project" value="UniProtKB-KW"/>
</dbReference>
<dbReference type="Pfam" id="PF12831">
    <property type="entry name" value="FAD_oxidored"/>
    <property type="match status" value="1"/>
</dbReference>
<proteinExistence type="predicted"/>
<evidence type="ECO:0000256" key="1">
    <source>
        <dbReference type="ARBA" id="ARBA00022485"/>
    </source>
</evidence>
<evidence type="ECO:0000256" key="4">
    <source>
        <dbReference type="ARBA" id="ARBA00023004"/>
    </source>
</evidence>
<evidence type="ECO:0000256" key="3">
    <source>
        <dbReference type="ARBA" id="ARBA00023002"/>
    </source>
</evidence>
<keyword evidence="1" id="KW-0004">4Fe-4S</keyword>
<protein>
    <submittedName>
        <fullName evidence="6">Uncharacterized protein</fullName>
    </submittedName>
</protein>